<evidence type="ECO:0000256" key="2">
    <source>
        <dbReference type="ARBA" id="ARBA00022448"/>
    </source>
</evidence>
<name>G7Q4B3_9BACT</name>
<evidence type="ECO:0000256" key="5">
    <source>
        <dbReference type="SAM" id="SignalP"/>
    </source>
</evidence>
<dbReference type="SUPFAM" id="SSF53807">
    <property type="entry name" value="Helical backbone' metal receptor"/>
    <property type="match status" value="1"/>
</dbReference>
<dbReference type="Pfam" id="PF01297">
    <property type="entry name" value="ZnuA"/>
    <property type="match status" value="1"/>
</dbReference>
<evidence type="ECO:0000313" key="7">
    <source>
        <dbReference type="Proteomes" id="UP000004662"/>
    </source>
</evidence>
<dbReference type="GO" id="GO:0030001">
    <property type="term" value="P:metal ion transport"/>
    <property type="evidence" value="ECO:0007669"/>
    <property type="project" value="InterPro"/>
</dbReference>
<dbReference type="Gene3D" id="3.40.50.1980">
    <property type="entry name" value="Nitrogenase molybdenum iron protein domain"/>
    <property type="match status" value="2"/>
</dbReference>
<dbReference type="OrthoDB" id="9810636at2"/>
<dbReference type="AlphaFoldDB" id="G7Q4B3"/>
<keyword evidence="3 5" id="KW-0732">Signal</keyword>
<dbReference type="InterPro" id="IPR006129">
    <property type="entry name" value="AdhesinB"/>
</dbReference>
<dbReference type="GO" id="GO:0046872">
    <property type="term" value="F:metal ion binding"/>
    <property type="evidence" value="ECO:0007669"/>
    <property type="project" value="InterPro"/>
</dbReference>
<keyword evidence="7" id="KW-1185">Reference proteome</keyword>
<organism evidence="6 7">
    <name type="scientific">Solidesulfovibrio carbinoliphilus subsp. oakridgensis</name>
    <dbReference type="NCBI Taxonomy" id="694327"/>
    <lineage>
        <taxon>Bacteria</taxon>
        <taxon>Pseudomonadati</taxon>
        <taxon>Thermodesulfobacteriota</taxon>
        <taxon>Desulfovibrionia</taxon>
        <taxon>Desulfovibrionales</taxon>
        <taxon>Desulfovibrionaceae</taxon>
        <taxon>Solidesulfovibrio</taxon>
    </lineage>
</organism>
<dbReference type="InterPro" id="IPR050492">
    <property type="entry name" value="Bact_metal-bind_prot9"/>
</dbReference>
<dbReference type="RefSeq" id="WP_009180397.1">
    <property type="nucleotide sequence ID" value="NZ_CM001368.1"/>
</dbReference>
<dbReference type="PANTHER" id="PTHR42953">
    <property type="entry name" value="HIGH-AFFINITY ZINC UPTAKE SYSTEM PROTEIN ZNUA-RELATED"/>
    <property type="match status" value="1"/>
</dbReference>
<evidence type="ECO:0000256" key="3">
    <source>
        <dbReference type="ARBA" id="ARBA00022729"/>
    </source>
</evidence>
<protein>
    <submittedName>
        <fullName evidence="6">Periplasmic solute binding protein</fullName>
    </submittedName>
</protein>
<gene>
    <name evidence="6" type="ORF">DFW101_0967</name>
</gene>
<dbReference type="STRING" id="694327.DFW101_0967"/>
<evidence type="ECO:0000313" key="6">
    <source>
        <dbReference type="EMBL" id="EHJ46981.1"/>
    </source>
</evidence>
<feature type="signal peptide" evidence="5">
    <location>
        <begin position="1"/>
        <end position="23"/>
    </location>
</feature>
<sequence>MKRMSLLLGATLLVLGLAGPAQAKILAAVSIAPQAYILRQVAGDRADVLVMVPAGADAHTYEPKPRQLADLGRASVYFSVGMDFEKAWLPRFAATNPKMAIVQTDAAIEKIPMMAHDHDHEAGVADSHGAGHEEGRHHEAGEPDPHVWLSPALAKVLAASMRDGLAAADPDGATAYKAGYDRFAASCDALDADIRKMFADLPAGEHKFMVFHPSWGYFARDYGLVQEPIEQLGREPGPKALAALVREAKEDGVKVIFVQPQMSARQAETIAQAIGGKVAALDPLAEDWPGNLLAAAKALREGMAGRPEGK</sequence>
<keyword evidence="2" id="KW-0813">Transport</keyword>
<comment type="similarity">
    <text evidence="1">Belongs to the bacterial solute-binding protein 9 family.</text>
</comment>
<dbReference type="GO" id="GO:0007155">
    <property type="term" value="P:cell adhesion"/>
    <property type="evidence" value="ECO:0007669"/>
    <property type="project" value="InterPro"/>
</dbReference>
<dbReference type="InterPro" id="IPR006127">
    <property type="entry name" value="ZnuA-like"/>
</dbReference>
<evidence type="ECO:0000256" key="4">
    <source>
        <dbReference type="SAM" id="MobiDB-lite"/>
    </source>
</evidence>
<dbReference type="EMBL" id="CM001368">
    <property type="protein sequence ID" value="EHJ46981.1"/>
    <property type="molecule type" value="Genomic_DNA"/>
</dbReference>
<dbReference type="HOGENOM" id="CLU_016838_1_0_7"/>
<feature type="region of interest" description="Disordered" evidence="4">
    <location>
        <begin position="126"/>
        <end position="145"/>
    </location>
</feature>
<dbReference type="eggNOG" id="COG0803">
    <property type="taxonomic scope" value="Bacteria"/>
</dbReference>
<dbReference type="PRINTS" id="PR00691">
    <property type="entry name" value="ADHESINB"/>
</dbReference>
<accession>G7Q4B3</accession>
<dbReference type="PANTHER" id="PTHR42953:SF3">
    <property type="entry name" value="HIGH-AFFINITY ZINC UPTAKE SYSTEM PROTEIN ZNUA"/>
    <property type="match status" value="1"/>
</dbReference>
<proteinExistence type="inferred from homology"/>
<feature type="chain" id="PRO_5003503236" evidence="5">
    <location>
        <begin position="24"/>
        <end position="310"/>
    </location>
</feature>
<reference evidence="7" key="1">
    <citation type="journal article" date="2015" name="Genome Announc.">
        <title>High-Quality Draft Genome Sequence of Desulfovibrio carbinoliphilus FW-101-2B, an Organic Acid-Oxidizing Sulfate-Reducing Bacterium Isolated from Uranium(VI)-Contaminated Groundwater.</title>
        <authorList>
            <person name="Ramsay B.D."/>
            <person name="Hwang C."/>
            <person name="Woo H.L."/>
            <person name="Carroll S.L."/>
            <person name="Lucas S."/>
            <person name="Han J."/>
            <person name="Lapidus A.L."/>
            <person name="Cheng J.F."/>
            <person name="Goodwin L.A."/>
            <person name="Pitluck S."/>
            <person name="Peters L."/>
            <person name="Chertkov O."/>
            <person name="Held B."/>
            <person name="Detter J.C."/>
            <person name="Han C.S."/>
            <person name="Tapia R."/>
            <person name="Land M.L."/>
            <person name="Hauser L.J."/>
            <person name="Kyrpides N.C."/>
            <person name="Ivanova N.N."/>
            <person name="Mikhailova N."/>
            <person name="Pagani I."/>
            <person name="Woyke T."/>
            <person name="Arkin A.P."/>
            <person name="Dehal P."/>
            <person name="Chivian D."/>
            <person name="Criddle C.S."/>
            <person name="Wu W."/>
            <person name="Chakraborty R."/>
            <person name="Hazen T.C."/>
            <person name="Fields M.W."/>
        </authorList>
    </citation>
    <scope>NUCLEOTIDE SEQUENCE [LARGE SCALE GENOMIC DNA]</scope>
    <source>
        <strain evidence="7">FW-101-2B</strain>
    </source>
</reference>
<evidence type="ECO:0000256" key="1">
    <source>
        <dbReference type="ARBA" id="ARBA00011028"/>
    </source>
</evidence>
<dbReference type="Proteomes" id="UP000004662">
    <property type="component" value="Chromosome"/>
</dbReference>